<dbReference type="Gene3D" id="3.30.2310.20">
    <property type="entry name" value="RelE-like"/>
    <property type="match status" value="1"/>
</dbReference>
<keyword evidence="1" id="KW-1277">Toxin-antitoxin system</keyword>
<gene>
    <name evidence="2" type="ORF">AMURIS_02744</name>
</gene>
<dbReference type="AlphaFoldDB" id="A0A2K4ZHR1"/>
<evidence type="ECO:0000313" key="2">
    <source>
        <dbReference type="EMBL" id="SOY30023.1"/>
    </source>
</evidence>
<name>A0A2K4ZHR1_9FIRM</name>
<protein>
    <submittedName>
        <fullName evidence="2">Plasmid stabilization system protein</fullName>
    </submittedName>
</protein>
<dbReference type="Pfam" id="PF05016">
    <property type="entry name" value="ParE_toxin"/>
    <property type="match status" value="1"/>
</dbReference>
<reference evidence="2 3" key="1">
    <citation type="submission" date="2018-01" db="EMBL/GenBank/DDBJ databases">
        <authorList>
            <person name="Gaut B.S."/>
            <person name="Morton B.R."/>
            <person name="Clegg M.T."/>
            <person name="Duvall M.R."/>
        </authorList>
    </citation>
    <scope>NUCLEOTIDE SEQUENCE [LARGE SCALE GENOMIC DNA]</scope>
    <source>
        <strain evidence="2">GP69</strain>
    </source>
</reference>
<accession>A0A2K4ZHR1</accession>
<dbReference type="InterPro" id="IPR035093">
    <property type="entry name" value="RelE/ParE_toxin_dom_sf"/>
</dbReference>
<dbReference type="EMBL" id="OFSM01000013">
    <property type="protein sequence ID" value="SOY30023.1"/>
    <property type="molecule type" value="Genomic_DNA"/>
</dbReference>
<dbReference type="RefSeq" id="WP_103240093.1">
    <property type="nucleotide sequence ID" value="NZ_JANJZD010000012.1"/>
</dbReference>
<dbReference type="Proteomes" id="UP000236311">
    <property type="component" value="Unassembled WGS sequence"/>
</dbReference>
<proteinExistence type="predicted"/>
<dbReference type="InterPro" id="IPR007712">
    <property type="entry name" value="RelE/ParE_toxin"/>
</dbReference>
<dbReference type="NCBIfam" id="TIGR02385">
    <property type="entry name" value="RelE_StbE"/>
    <property type="match status" value="1"/>
</dbReference>
<keyword evidence="3" id="KW-1185">Reference proteome</keyword>
<sequence length="117" mass="13732">MPKLIYAPKALDDIQGIKTYVSKQFGANKAKACIRDITSTVRQLEIFPEEGLCVEDLIEYPTDYRYLVVKPNYVFYRIEDDIVRVIRIINEKQDFLQILFGISSISDEGEEYWDRNE</sequence>
<evidence type="ECO:0000256" key="1">
    <source>
        <dbReference type="ARBA" id="ARBA00022649"/>
    </source>
</evidence>
<dbReference type="OrthoDB" id="9806083at2"/>
<evidence type="ECO:0000313" key="3">
    <source>
        <dbReference type="Proteomes" id="UP000236311"/>
    </source>
</evidence>
<organism evidence="2 3">
    <name type="scientific">Acetatifactor muris</name>
    <dbReference type="NCBI Taxonomy" id="879566"/>
    <lineage>
        <taxon>Bacteria</taxon>
        <taxon>Bacillati</taxon>
        <taxon>Bacillota</taxon>
        <taxon>Clostridia</taxon>
        <taxon>Lachnospirales</taxon>
        <taxon>Lachnospiraceae</taxon>
        <taxon>Acetatifactor</taxon>
    </lineage>
</organism>